<sequence length="332" mass="37504">MGFRNVVIKELAVYYPEKAVGNEYFEEHFGDTNVSSLMEHLGRVTRFLADENETSLTMAFEACHKVLKYAQMEPEEIDMIVFSSETPEYTAPTNALKLNHMLKAKNAQIVFDLNNNCIGMLTTLDLVSNYAKNNPSLKHVLVVGSLLISSVVSWQDPVTYPNFGDSAAAVILEITNENEERGFMGRAHYFTDSQYHDSIVMPACGFAKMYDKKLKNDDKRWNWTPFNFTFLSDNWAKLIRNNLADHGLTPADVDHFVFSQFSKPDSEDTLKKLSVDPTNYSYVGDKFGYTGTTSPIFGLRNAIRTKRVQKGSKVILCSVGAGYSMCSILYQF</sequence>
<dbReference type="Pfam" id="PF08541">
    <property type="entry name" value="ACP_syn_III_C"/>
    <property type="match status" value="1"/>
</dbReference>
<dbReference type="OrthoDB" id="1704808at2"/>
<evidence type="ECO:0000313" key="5">
    <source>
        <dbReference type="EMBL" id="BBB90142.1"/>
    </source>
</evidence>
<evidence type="ECO:0000313" key="6">
    <source>
        <dbReference type="Proteomes" id="UP000276437"/>
    </source>
</evidence>
<accession>A0A348AGE4</accession>
<dbReference type="KEGG" id="mana:MAMMFC1_00790"/>
<dbReference type="EMBL" id="AP018449">
    <property type="protein sequence ID" value="BBB90142.1"/>
    <property type="molecule type" value="Genomic_DNA"/>
</dbReference>
<dbReference type="GO" id="GO:0044550">
    <property type="term" value="P:secondary metabolite biosynthetic process"/>
    <property type="evidence" value="ECO:0007669"/>
    <property type="project" value="TreeGrafter"/>
</dbReference>
<proteinExistence type="predicted"/>
<dbReference type="RefSeq" id="WP_126306655.1">
    <property type="nucleotide sequence ID" value="NZ_AP018449.1"/>
</dbReference>
<dbReference type="AlphaFoldDB" id="A0A348AGE4"/>
<dbReference type="PANTHER" id="PTHR34069:SF2">
    <property type="entry name" value="BETA-KETOACYL-[ACYL-CARRIER-PROTEIN] SYNTHASE III"/>
    <property type="match status" value="1"/>
</dbReference>
<dbReference type="InterPro" id="IPR013747">
    <property type="entry name" value="ACP_syn_III_C"/>
</dbReference>
<evidence type="ECO:0000256" key="1">
    <source>
        <dbReference type="ARBA" id="ARBA00022679"/>
    </source>
</evidence>
<keyword evidence="2 5" id="KW-0012">Acyltransferase</keyword>
<evidence type="ECO:0000256" key="2">
    <source>
        <dbReference type="ARBA" id="ARBA00023315"/>
    </source>
</evidence>
<dbReference type="CDD" id="cd00830">
    <property type="entry name" value="KAS_III"/>
    <property type="match status" value="1"/>
</dbReference>
<organism evidence="5 6">
    <name type="scientific">Methylomusa anaerophila</name>
    <dbReference type="NCBI Taxonomy" id="1930071"/>
    <lineage>
        <taxon>Bacteria</taxon>
        <taxon>Bacillati</taxon>
        <taxon>Bacillota</taxon>
        <taxon>Negativicutes</taxon>
        <taxon>Selenomonadales</taxon>
        <taxon>Sporomusaceae</taxon>
        <taxon>Methylomusa</taxon>
    </lineage>
</organism>
<dbReference type="Pfam" id="PF08545">
    <property type="entry name" value="ACP_syn_III"/>
    <property type="match status" value="1"/>
</dbReference>
<dbReference type="EC" id="2.3.1.180" evidence="5"/>
<evidence type="ECO:0000259" key="3">
    <source>
        <dbReference type="Pfam" id="PF08541"/>
    </source>
</evidence>
<reference evidence="5 6" key="1">
    <citation type="journal article" date="2018" name="Int. J. Syst. Evol. Microbiol.">
        <title>Methylomusa anaerophila gen. nov., sp. nov., an anaerobic methanol-utilizing bacterium isolated from a microbial fuel cell.</title>
        <authorList>
            <person name="Amano N."/>
            <person name="Yamamuro A."/>
            <person name="Miyahara M."/>
            <person name="Kouzuma A."/>
            <person name="Abe T."/>
            <person name="Watanabe K."/>
        </authorList>
    </citation>
    <scope>NUCLEOTIDE SEQUENCE [LARGE SCALE GENOMIC DNA]</scope>
    <source>
        <strain evidence="5 6">MMFC1</strain>
    </source>
</reference>
<evidence type="ECO:0000259" key="4">
    <source>
        <dbReference type="Pfam" id="PF08545"/>
    </source>
</evidence>
<dbReference type="PANTHER" id="PTHR34069">
    <property type="entry name" value="3-OXOACYL-[ACYL-CARRIER-PROTEIN] SYNTHASE 3"/>
    <property type="match status" value="1"/>
</dbReference>
<dbReference type="GO" id="GO:0033818">
    <property type="term" value="F:beta-ketoacyl-acyl-carrier-protein synthase III activity"/>
    <property type="evidence" value="ECO:0007669"/>
    <property type="project" value="UniProtKB-EC"/>
</dbReference>
<feature type="domain" description="Beta-ketoacyl-[acyl-carrier-protein] synthase III C-terminal" evidence="3">
    <location>
        <begin position="243"/>
        <end position="331"/>
    </location>
</feature>
<keyword evidence="1 5" id="KW-0808">Transferase</keyword>
<dbReference type="GO" id="GO:0006633">
    <property type="term" value="P:fatty acid biosynthetic process"/>
    <property type="evidence" value="ECO:0007669"/>
    <property type="project" value="InterPro"/>
</dbReference>
<name>A0A348AGE4_9FIRM</name>
<dbReference type="GO" id="GO:0004315">
    <property type="term" value="F:3-oxoacyl-[acyl-carrier-protein] synthase activity"/>
    <property type="evidence" value="ECO:0007669"/>
    <property type="project" value="InterPro"/>
</dbReference>
<dbReference type="SUPFAM" id="SSF53901">
    <property type="entry name" value="Thiolase-like"/>
    <property type="match status" value="2"/>
</dbReference>
<feature type="domain" description="Beta-ketoacyl-[acyl-carrier-protein] synthase III N-terminal" evidence="4">
    <location>
        <begin position="111"/>
        <end position="180"/>
    </location>
</feature>
<keyword evidence="6" id="KW-1185">Reference proteome</keyword>
<dbReference type="Proteomes" id="UP000276437">
    <property type="component" value="Chromosome"/>
</dbReference>
<gene>
    <name evidence="5" type="primary">fabH_1</name>
    <name evidence="5" type="ORF">MAMMFC1_00790</name>
</gene>
<dbReference type="InterPro" id="IPR016039">
    <property type="entry name" value="Thiolase-like"/>
</dbReference>
<dbReference type="Gene3D" id="3.40.47.10">
    <property type="match status" value="1"/>
</dbReference>
<dbReference type="InterPro" id="IPR013751">
    <property type="entry name" value="ACP_syn_III_N"/>
</dbReference>
<protein>
    <submittedName>
        <fullName evidence="5">3-oxoacyl-[acyl-carrier-protein] synthase 3</fullName>
        <ecNumber evidence="5">2.3.1.180</ecNumber>
    </submittedName>
</protein>